<evidence type="ECO:0000256" key="1">
    <source>
        <dbReference type="SAM" id="MobiDB-lite"/>
    </source>
</evidence>
<feature type="compositionally biased region" description="Gly residues" evidence="1">
    <location>
        <begin position="1"/>
        <end position="11"/>
    </location>
</feature>
<evidence type="ECO:0000313" key="3">
    <source>
        <dbReference type="EMBL" id="CAH2014364.1"/>
    </source>
</evidence>
<evidence type="ECO:0000313" key="2">
    <source>
        <dbReference type="EMBL" id="CAH1985493.1"/>
    </source>
</evidence>
<comment type="caution">
    <text evidence="3">The sequence shown here is derived from an EMBL/GenBank/DDBJ whole genome shotgun (WGS) entry which is preliminary data.</text>
</comment>
<name>A0A9P0MKP3_ACAOB</name>
<evidence type="ECO:0000313" key="4">
    <source>
        <dbReference type="EMBL" id="CAH2018704.1"/>
    </source>
</evidence>
<organism evidence="3 6">
    <name type="scientific">Acanthoscelides obtectus</name>
    <name type="common">Bean weevil</name>
    <name type="synonym">Bruchus obtectus</name>
    <dbReference type="NCBI Taxonomy" id="200917"/>
    <lineage>
        <taxon>Eukaryota</taxon>
        <taxon>Metazoa</taxon>
        <taxon>Ecdysozoa</taxon>
        <taxon>Arthropoda</taxon>
        <taxon>Hexapoda</taxon>
        <taxon>Insecta</taxon>
        <taxon>Pterygota</taxon>
        <taxon>Neoptera</taxon>
        <taxon>Endopterygota</taxon>
        <taxon>Coleoptera</taxon>
        <taxon>Polyphaga</taxon>
        <taxon>Cucujiformia</taxon>
        <taxon>Chrysomeloidea</taxon>
        <taxon>Chrysomelidae</taxon>
        <taxon>Bruchinae</taxon>
        <taxon>Bruchini</taxon>
        <taxon>Acanthoscelides</taxon>
    </lineage>
</organism>
<accession>A0A9P0MKP3</accession>
<dbReference type="EMBL" id="CAKOFQ010009890">
    <property type="protein sequence ID" value="CAH2018704.1"/>
    <property type="molecule type" value="Genomic_DNA"/>
</dbReference>
<protein>
    <submittedName>
        <fullName evidence="3">Uncharacterized protein</fullName>
    </submittedName>
</protein>
<dbReference type="Proteomes" id="UP001152888">
    <property type="component" value="Unassembled WGS sequence"/>
</dbReference>
<gene>
    <name evidence="2" type="ORF">ACAOBT_LOCUS16711</name>
    <name evidence="3" type="ORF">ACAOBT_LOCUS34065</name>
    <name evidence="4" type="ORF">ACAOBT_LOCUS36773</name>
    <name evidence="5" type="ORF">ACAOBT_LOCUS38731</name>
</gene>
<sequence>MGRSGSGGSPAGAGIFCRTGQTTSKF</sequence>
<dbReference type="EMBL" id="CAKOFQ010008480">
    <property type="protein sequence ID" value="CAH2014364.1"/>
    <property type="molecule type" value="Genomic_DNA"/>
</dbReference>
<feature type="region of interest" description="Disordered" evidence="1">
    <location>
        <begin position="1"/>
        <end position="26"/>
    </location>
</feature>
<keyword evidence="6" id="KW-1185">Reference proteome</keyword>
<dbReference type="EMBL" id="CAKOFQ010012859">
    <property type="protein sequence ID" value="CAH2021726.1"/>
    <property type="molecule type" value="Genomic_DNA"/>
</dbReference>
<dbReference type="EMBL" id="CAKOFQ010006982">
    <property type="protein sequence ID" value="CAH1985493.1"/>
    <property type="molecule type" value="Genomic_DNA"/>
</dbReference>
<proteinExistence type="predicted"/>
<dbReference type="AlphaFoldDB" id="A0A9P0MKP3"/>
<reference evidence="3" key="1">
    <citation type="submission" date="2022-03" db="EMBL/GenBank/DDBJ databases">
        <authorList>
            <person name="Sayadi A."/>
        </authorList>
    </citation>
    <scope>NUCLEOTIDE SEQUENCE</scope>
</reference>
<evidence type="ECO:0000313" key="6">
    <source>
        <dbReference type="Proteomes" id="UP001152888"/>
    </source>
</evidence>
<evidence type="ECO:0000313" key="5">
    <source>
        <dbReference type="EMBL" id="CAH2021726.1"/>
    </source>
</evidence>